<dbReference type="Proteomes" id="UP001596160">
    <property type="component" value="Unassembled WGS sequence"/>
</dbReference>
<accession>A0ABW0ATG4</accession>
<name>A0ABW0ATG4_9ACTN</name>
<evidence type="ECO:0000313" key="1">
    <source>
        <dbReference type="EMBL" id="MFC5157045.1"/>
    </source>
</evidence>
<evidence type="ECO:0000313" key="2">
    <source>
        <dbReference type="Proteomes" id="UP001596160"/>
    </source>
</evidence>
<proteinExistence type="predicted"/>
<dbReference type="RefSeq" id="WP_344486838.1">
    <property type="nucleotide sequence ID" value="NZ_BAAASB010000053.1"/>
</dbReference>
<organism evidence="1 2">
    <name type="scientific">Streptomyces amakusaensis</name>
    <dbReference type="NCBI Taxonomy" id="67271"/>
    <lineage>
        <taxon>Bacteria</taxon>
        <taxon>Bacillati</taxon>
        <taxon>Actinomycetota</taxon>
        <taxon>Actinomycetes</taxon>
        <taxon>Kitasatosporales</taxon>
        <taxon>Streptomycetaceae</taxon>
        <taxon>Streptomyces</taxon>
    </lineage>
</organism>
<gene>
    <name evidence="1" type="ORF">ACFPRH_35565</name>
</gene>
<comment type="caution">
    <text evidence="1">The sequence shown here is derived from an EMBL/GenBank/DDBJ whole genome shotgun (WGS) entry which is preliminary data.</text>
</comment>
<reference evidence="2" key="1">
    <citation type="journal article" date="2019" name="Int. J. Syst. Evol. Microbiol.">
        <title>The Global Catalogue of Microorganisms (GCM) 10K type strain sequencing project: providing services to taxonomists for standard genome sequencing and annotation.</title>
        <authorList>
            <consortium name="The Broad Institute Genomics Platform"/>
            <consortium name="The Broad Institute Genome Sequencing Center for Infectious Disease"/>
            <person name="Wu L."/>
            <person name="Ma J."/>
        </authorList>
    </citation>
    <scope>NUCLEOTIDE SEQUENCE [LARGE SCALE GENOMIC DNA]</scope>
    <source>
        <strain evidence="2">PCU 266</strain>
    </source>
</reference>
<keyword evidence="2" id="KW-1185">Reference proteome</keyword>
<sequence>MADEIWPQRALPNAALVDELMRTSCHHPDLAVTDLDVHPDAV</sequence>
<protein>
    <submittedName>
        <fullName evidence="1">Uncharacterized protein</fullName>
    </submittedName>
</protein>
<dbReference type="EMBL" id="JBHSKP010000063">
    <property type="protein sequence ID" value="MFC5157045.1"/>
    <property type="molecule type" value="Genomic_DNA"/>
</dbReference>